<keyword evidence="4" id="KW-1185">Reference proteome</keyword>
<evidence type="ECO:0000313" key="4">
    <source>
        <dbReference type="Proteomes" id="UP000646579"/>
    </source>
</evidence>
<proteinExistence type="predicted"/>
<dbReference type="EMBL" id="BMZE01000003">
    <property type="protein sequence ID" value="GHA31981.1"/>
    <property type="molecule type" value="Genomic_DNA"/>
</dbReference>
<sequence>MRAITCLRRALIRFRSDSHAAAAVEFALVLPIMLLLYVGTIEATSLISTDRRVHTISGAIGDLVARKDGSIEASQLNDYFRAAEKILPQADTTGLTQTVTMIHIKSNGDTEVKWSRKFVSGASGSTPGRVAYSRYPLPAEIVNLARDGYVVAAEVSFPHTPILGIVFDQVYNLYSENFFIPRFDEEVRYVP</sequence>
<gene>
    <name evidence="3" type="ORF">GCM10007989_30060</name>
</gene>
<feature type="transmembrane region" description="Helical" evidence="1">
    <location>
        <begin position="20"/>
        <end position="39"/>
    </location>
</feature>
<keyword evidence="1" id="KW-0472">Membrane</keyword>
<dbReference type="RefSeq" id="WP_189426536.1">
    <property type="nucleotide sequence ID" value="NZ_BMZE01000003.1"/>
</dbReference>
<keyword evidence="1" id="KW-0812">Transmembrane</keyword>
<organism evidence="3 4">
    <name type="scientific">Devosia pacifica</name>
    <dbReference type="NCBI Taxonomy" id="1335967"/>
    <lineage>
        <taxon>Bacteria</taxon>
        <taxon>Pseudomonadati</taxon>
        <taxon>Pseudomonadota</taxon>
        <taxon>Alphaproteobacteria</taxon>
        <taxon>Hyphomicrobiales</taxon>
        <taxon>Devosiaceae</taxon>
        <taxon>Devosia</taxon>
    </lineage>
</organism>
<reference evidence="3" key="2">
    <citation type="submission" date="2020-09" db="EMBL/GenBank/DDBJ databases">
        <authorList>
            <person name="Sun Q."/>
            <person name="Kim S."/>
        </authorList>
    </citation>
    <scope>NUCLEOTIDE SEQUENCE</scope>
    <source>
        <strain evidence="3">KCTC 32437</strain>
    </source>
</reference>
<evidence type="ECO:0000313" key="3">
    <source>
        <dbReference type="EMBL" id="GHA31981.1"/>
    </source>
</evidence>
<dbReference type="InterPro" id="IPR012495">
    <property type="entry name" value="TadE-like_dom"/>
</dbReference>
<feature type="domain" description="TadE-like" evidence="2">
    <location>
        <begin position="21"/>
        <end position="52"/>
    </location>
</feature>
<dbReference type="AlphaFoldDB" id="A0A918SC09"/>
<comment type="caution">
    <text evidence="3">The sequence shown here is derived from an EMBL/GenBank/DDBJ whole genome shotgun (WGS) entry which is preliminary data.</text>
</comment>
<name>A0A918SC09_9HYPH</name>
<evidence type="ECO:0000259" key="2">
    <source>
        <dbReference type="Pfam" id="PF07811"/>
    </source>
</evidence>
<keyword evidence="1" id="KW-1133">Transmembrane helix</keyword>
<reference evidence="3" key="1">
    <citation type="journal article" date="2014" name="Int. J. Syst. Evol. Microbiol.">
        <title>Complete genome sequence of Corynebacterium casei LMG S-19264T (=DSM 44701T), isolated from a smear-ripened cheese.</title>
        <authorList>
            <consortium name="US DOE Joint Genome Institute (JGI-PGF)"/>
            <person name="Walter F."/>
            <person name="Albersmeier A."/>
            <person name="Kalinowski J."/>
            <person name="Ruckert C."/>
        </authorList>
    </citation>
    <scope>NUCLEOTIDE SEQUENCE</scope>
    <source>
        <strain evidence="3">KCTC 32437</strain>
    </source>
</reference>
<accession>A0A918SC09</accession>
<dbReference type="Proteomes" id="UP000646579">
    <property type="component" value="Unassembled WGS sequence"/>
</dbReference>
<protein>
    <recommendedName>
        <fullName evidence="2">TadE-like domain-containing protein</fullName>
    </recommendedName>
</protein>
<dbReference type="Pfam" id="PF07811">
    <property type="entry name" value="TadE"/>
    <property type="match status" value="1"/>
</dbReference>
<evidence type="ECO:0000256" key="1">
    <source>
        <dbReference type="SAM" id="Phobius"/>
    </source>
</evidence>